<evidence type="ECO:0000256" key="2">
    <source>
        <dbReference type="ARBA" id="ARBA00023315"/>
    </source>
</evidence>
<dbReference type="Pfam" id="PF00583">
    <property type="entry name" value="Acetyltransf_1"/>
    <property type="match status" value="1"/>
</dbReference>
<dbReference type="Gene3D" id="3.40.630.30">
    <property type="match status" value="1"/>
</dbReference>
<organism evidence="4 5">
    <name type="scientific">Paenibacillus woosongensis</name>
    <dbReference type="NCBI Taxonomy" id="307580"/>
    <lineage>
        <taxon>Bacteria</taxon>
        <taxon>Bacillati</taxon>
        <taxon>Bacillota</taxon>
        <taxon>Bacilli</taxon>
        <taxon>Bacillales</taxon>
        <taxon>Paenibacillaceae</taxon>
        <taxon>Paenibacillus</taxon>
    </lineage>
</organism>
<sequence length="148" mass="16932">MVLIRKYNSSDLEAVTDLMADLGYPTDVDSMKQRMKLIENNPGYFTFVAIQDHEVVGMIGTRLVHYYEGDGVTVQISIVVVREDLQGMGIGKELLGFIENWAKEKGANSLYLTSGIKPERMKAHEFYKKNGFDINGYRFVKRFEMVHI</sequence>
<keyword evidence="1" id="KW-0808">Transferase</keyword>
<evidence type="ECO:0000313" key="4">
    <source>
        <dbReference type="EMBL" id="WHX50942.1"/>
    </source>
</evidence>
<dbReference type="PANTHER" id="PTHR43877:SF2">
    <property type="entry name" value="AMINOALKYLPHOSPHONATE N-ACETYLTRANSFERASE-RELATED"/>
    <property type="match status" value="1"/>
</dbReference>
<dbReference type="InterPro" id="IPR000182">
    <property type="entry name" value="GNAT_dom"/>
</dbReference>
<dbReference type="PROSITE" id="PS51186">
    <property type="entry name" value="GNAT"/>
    <property type="match status" value="1"/>
</dbReference>
<keyword evidence="2" id="KW-0012">Acyltransferase</keyword>
<evidence type="ECO:0000313" key="5">
    <source>
        <dbReference type="Proteomes" id="UP001177943"/>
    </source>
</evidence>
<accession>A0AA95ID11</accession>
<dbReference type="AlphaFoldDB" id="A0AA95ID11"/>
<dbReference type="Proteomes" id="UP001177943">
    <property type="component" value="Chromosome"/>
</dbReference>
<evidence type="ECO:0000256" key="1">
    <source>
        <dbReference type="ARBA" id="ARBA00022679"/>
    </source>
</evidence>
<gene>
    <name evidence="4" type="ORF">QNH46_09995</name>
</gene>
<proteinExistence type="predicted"/>
<dbReference type="GO" id="GO:0016747">
    <property type="term" value="F:acyltransferase activity, transferring groups other than amino-acyl groups"/>
    <property type="evidence" value="ECO:0007669"/>
    <property type="project" value="InterPro"/>
</dbReference>
<dbReference type="CDD" id="cd04301">
    <property type="entry name" value="NAT_SF"/>
    <property type="match status" value="1"/>
</dbReference>
<dbReference type="InterPro" id="IPR050832">
    <property type="entry name" value="Bact_Acetyltransf"/>
</dbReference>
<dbReference type="SUPFAM" id="SSF55729">
    <property type="entry name" value="Acyl-CoA N-acyltransferases (Nat)"/>
    <property type="match status" value="1"/>
</dbReference>
<dbReference type="RefSeq" id="WP_283927960.1">
    <property type="nucleotide sequence ID" value="NZ_CP126084.1"/>
</dbReference>
<name>A0AA95ID11_9BACL</name>
<protein>
    <submittedName>
        <fullName evidence="4">GNAT family N-acetyltransferase</fullName>
    </submittedName>
</protein>
<evidence type="ECO:0000259" key="3">
    <source>
        <dbReference type="PROSITE" id="PS51186"/>
    </source>
</evidence>
<dbReference type="PANTHER" id="PTHR43877">
    <property type="entry name" value="AMINOALKYLPHOSPHONATE N-ACETYLTRANSFERASE-RELATED-RELATED"/>
    <property type="match status" value="1"/>
</dbReference>
<dbReference type="EMBL" id="CP126084">
    <property type="protein sequence ID" value="WHX50942.1"/>
    <property type="molecule type" value="Genomic_DNA"/>
</dbReference>
<dbReference type="KEGG" id="pwn:QNH46_09995"/>
<feature type="domain" description="N-acetyltransferase" evidence="3">
    <location>
        <begin position="2"/>
        <end position="148"/>
    </location>
</feature>
<reference evidence="4" key="1">
    <citation type="submission" date="2023-05" db="EMBL/GenBank/DDBJ databases">
        <title>Comparative genomics of Bacillaceae isolates and their secondary metabolite potential.</title>
        <authorList>
            <person name="Song L."/>
            <person name="Nielsen L.J."/>
            <person name="Mohite O."/>
            <person name="Xu X."/>
            <person name="Weber T."/>
            <person name="Kovacs A.T."/>
        </authorList>
    </citation>
    <scope>NUCLEOTIDE SEQUENCE</scope>
    <source>
        <strain evidence="4">B2_4</strain>
    </source>
</reference>
<dbReference type="InterPro" id="IPR016181">
    <property type="entry name" value="Acyl_CoA_acyltransferase"/>
</dbReference>